<dbReference type="PANTHER" id="PTHR30055:SF175">
    <property type="entry name" value="HTH-TYPE TRANSCRIPTIONAL REPRESSOR KSTR2"/>
    <property type="match status" value="1"/>
</dbReference>
<evidence type="ECO:0000256" key="3">
    <source>
        <dbReference type="ARBA" id="ARBA00023125"/>
    </source>
</evidence>
<keyword evidence="1" id="KW-0678">Repressor</keyword>
<dbReference type="PROSITE" id="PS50977">
    <property type="entry name" value="HTH_TETR_2"/>
    <property type="match status" value="1"/>
</dbReference>
<dbReference type="Gene3D" id="1.10.10.60">
    <property type="entry name" value="Homeodomain-like"/>
    <property type="match status" value="1"/>
</dbReference>
<dbReference type="OrthoDB" id="9814200at2"/>
<evidence type="ECO:0000256" key="1">
    <source>
        <dbReference type="ARBA" id="ARBA00022491"/>
    </source>
</evidence>
<dbReference type="PRINTS" id="PR00455">
    <property type="entry name" value="HTHTETR"/>
</dbReference>
<dbReference type="AlphaFoldDB" id="A0A558DK10"/>
<evidence type="ECO:0000313" key="8">
    <source>
        <dbReference type="Proteomes" id="UP000320011"/>
    </source>
</evidence>
<keyword evidence="4" id="KW-0804">Transcription</keyword>
<feature type="domain" description="HTH tetR-type" evidence="6">
    <location>
        <begin position="6"/>
        <end position="66"/>
    </location>
</feature>
<comment type="caution">
    <text evidence="7">The sequence shown here is derived from an EMBL/GenBank/DDBJ whole genome shotgun (WGS) entry which is preliminary data.</text>
</comment>
<proteinExistence type="predicted"/>
<dbReference type="SUPFAM" id="SSF46689">
    <property type="entry name" value="Homeodomain-like"/>
    <property type="match status" value="1"/>
</dbReference>
<dbReference type="GO" id="GO:0000976">
    <property type="term" value="F:transcription cis-regulatory region binding"/>
    <property type="evidence" value="ECO:0007669"/>
    <property type="project" value="TreeGrafter"/>
</dbReference>
<dbReference type="Pfam" id="PF00440">
    <property type="entry name" value="TetR_N"/>
    <property type="match status" value="1"/>
</dbReference>
<dbReference type="SUPFAM" id="SSF48498">
    <property type="entry name" value="Tetracyclin repressor-like, C-terminal domain"/>
    <property type="match status" value="1"/>
</dbReference>
<organism evidence="7 8">
    <name type="scientific">Amycolatopsis rhizosphaerae</name>
    <dbReference type="NCBI Taxonomy" id="2053003"/>
    <lineage>
        <taxon>Bacteria</taxon>
        <taxon>Bacillati</taxon>
        <taxon>Actinomycetota</taxon>
        <taxon>Actinomycetes</taxon>
        <taxon>Pseudonocardiales</taxon>
        <taxon>Pseudonocardiaceae</taxon>
        <taxon>Amycolatopsis</taxon>
    </lineage>
</organism>
<keyword evidence="3 5" id="KW-0238">DNA-binding</keyword>
<dbReference type="EMBL" id="VJWX01000014">
    <property type="protein sequence ID" value="TVT61343.1"/>
    <property type="molecule type" value="Genomic_DNA"/>
</dbReference>
<dbReference type="Proteomes" id="UP000320011">
    <property type="component" value="Unassembled WGS sequence"/>
</dbReference>
<gene>
    <name evidence="7" type="ORF">FNH05_03100</name>
</gene>
<dbReference type="PANTHER" id="PTHR30055">
    <property type="entry name" value="HTH-TYPE TRANSCRIPTIONAL REGULATOR RUTR"/>
    <property type="match status" value="1"/>
</dbReference>
<dbReference type="InterPro" id="IPR001647">
    <property type="entry name" value="HTH_TetR"/>
</dbReference>
<protein>
    <submittedName>
        <fullName evidence="7">TetR/AcrR family transcriptional regulator</fullName>
    </submittedName>
</protein>
<sequence>MLDQGSRRRAELLGIAAQLFAEHGYRSTTVRDIAEAAGILSGSLYHHFDSKESIADEILSGFLDELFASYTEILAAGLKPRNAIEAVIIASFEAIDSHPHGVSIYQTETKHLAKLSRFDYLEHRNTEFRKLWTTMLSDGVRQGAFREDLDIEVVYRFIRDTVWVAVHWYNPNGSLPVGQVARQYLTIVLEGIAVRRRPAKRGSGT</sequence>
<dbReference type="InterPro" id="IPR041490">
    <property type="entry name" value="KstR2_TetR_C"/>
</dbReference>
<dbReference type="InterPro" id="IPR050109">
    <property type="entry name" value="HTH-type_TetR-like_transc_reg"/>
</dbReference>
<dbReference type="GO" id="GO:0003700">
    <property type="term" value="F:DNA-binding transcription factor activity"/>
    <property type="evidence" value="ECO:0007669"/>
    <property type="project" value="TreeGrafter"/>
</dbReference>
<feature type="DNA-binding region" description="H-T-H motif" evidence="5">
    <location>
        <begin position="29"/>
        <end position="48"/>
    </location>
</feature>
<name>A0A558DK10_9PSEU</name>
<evidence type="ECO:0000259" key="6">
    <source>
        <dbReference type="PROSITE" id="PS50977"/>
    </source>
</evidence>
<dbReference type="InterPro" id="IPR036271">
    <property type="entry name" value="Tet_transcr_reg_TetR-rel_C_sf"/>
</dbReference>
<dbReference type="InterPro" id="IPR009057">
    <property type="entry name" value="Homeodomain-like_sf"/>
</dbReference>
<evidence type="ECO:0000256" key="2">
    <source>
        <dbReference type="ARBA" id="ARBA00023015"/>
    </source>
</evidence>
<keyword evidence="2" id="KW-0805">Transcription regulation</keyword>
<evidence type="ECO:0000256" key="5">
    <source>
        <dbReference type="PROSITE-ProRule" id="PRU00335"/>
    </source>
</evidence>
<dbReference type="Pfam" id="PF17932">
    <property type="entry name" value="TetR_C_24"/>
    <property type="match status" value="1"/>
</dbReference>
<accession>A0A558DK10</accession>
<reference evidence="7 8" key="2">
    <citation type="submission" date="2019-08" db="EMBL/GenBank/DDBJ databases">
        <title>Amycolatopsis acidicola sp. nov., isolated from peat swamp forest soil.</title>
        <authorList>
            <person name="Srisuk N."/>
        </authorList>
    </citation>
    <scope>NUCLEOTIDE SEQUENCE [LARGE SCALE GENOMIC DNA]</scope>
    <source>
        <strain evidence="7 8">TBRC 6029</strain>
    </source>
</reference>
<keyword evidence="8" id="KW-1185">Reference proteome</keyword>
<dbReference type="RefSeq" id="WP_144585724.1">
    <property type="nucleotide sequence ID" value="NZ_VJWX01000014.1"/>
</dbReference>
<evidence type="ECO:0000313" key="7">
    <source>
        <dbReference type="EMBL" id="TVT61343.1"/>
    </source>
</evidence>
<reference evidence="7 8" key="1">
    <citation type="submission" date="2019-07" db="EMBL/GenBank/DDBJ databases">
        <authorList>
            <person name="Duangmal K."/>
            <person name="Teo W.F.A."/>
        </authorList>
    </citation>
    <scope>NUCLEOTIDE SEQUENCE [LARGE SCALE GENOMIC DNA]</scope>
    <source>
        <strain evidence="7 8">TBRC 6029</strain>
    </source>
</reference>
<evidence type="ECO:0000256" key="4">
    <source>
        <dbReference type="ARBA" id="ARBA00023163"/>
    </source>
</evidence>
<dbReference type="Gene3D" id="1.10.357.10">
    <property type="entry name" value="Tetracycline Repressor, domain 2"/>
    <property type="match status" value="1"/>
</dbReference>